<proteinExistence type="predicted"/>
<evidence type="ECO:0000256" key="1">
    <source>
        <dbReference type="SAM" id="Phobius"/>
    </source>
</evidence>
<gene>
    <name evidence="2" type="ORF">SBA1_650021</name>
</gene>
<accession>A0A2U3L3J9</accession>
<organism evidence="2 3">
    <name type="scientific">Candidatus Sulfotelmatobacter kueseliae</name>
    <dbReference type="NCBI Taxonomy" id="2042962"/>
    <lineage>
        <taxon>Bacteria</taxon>
        <taxon>Pseudomonadati</taxon>
        <taxon>Acidobacteriota</taxon>
        <taxon>Terriglobia</taxon>
        <taxon>Terriglobales</taxon>
        <taxon>Candidatus Korobacteraceae</taxon>
        <taxon>Candidatus Sulfotelmatobacter</taxon>
    </lineage>
</organism>
<keyword evidence="1" id="KW-0472">Membrane</keyword>
<protein>
    <submittedName>
        <fullName evidence="2">Synaptic vesicle 2-related protein (Modular protein)</fullName>
    </submittedName>
</protein>
<dbReference type="EMBL" id="OMOD01000161">
    <property type="protein sequence ID" value="SPF46472.1"/>
    <property type="molecule type" value="Genomic_DNA"/>
</dbReference>
<feature type="transmembrane region" description="Helical" evidence="1">
    <location>
        <begin position="76"/>
        <end position="95"/>
    </location>
</feature>
<name>A0A2U3L3J9_9BACT</name>
<feature type="transmembrane region" description="Helical" evidence="1">
    <location>
        <begin position="18"/>
        <end position="39"/>
    </location>
</feature>
<dbReference type="PROSITE" id="PS51257">
    <property type="entry name" value="PROKAR_LIPOPROTEIN"/>
    <property type="match status" value="1"/>
</dbReference>
<keyword evidence="1" id="KW-0812">Transmembrane</keyword>
<reference evidence="3" key="1">
    <citation type="submission" date="2018-02" db="EMBL/GenBank/DDBJ databases">
        <authorList>
            <person name="Hausmann B."/>
        </authorList>
    </citation>
    <scope>NUCLEOTIDE SEQUENCE [LARGE SCALE GENOMIC DNA]</scope>
    <source>
        <strain evidence="3">Peat soil MAG SbA1</strain>
    </source>
</reference>
<keyword evidence="1" id="KW-1133">Transmembrane helix</keyword>
<sequence length="105" mass="11881">MRHNEIKSTPGGGMKRRIAIWASVGFLIACCWVLYTFAVPFDFLDRSLRQPVVLAAIYATCPICYAGRYFPLHFWWVPPINAATYALLGLIAEMLRRKAPTSLAF</sequence>
<dbReference type="AlphaFoldDB" id="A0A2U3L3J9"/>
<evidence type="ECO:0000313" key="2">
    <source>
        <dbReference type="EMBL" id="SPF46472.1"/>
    </source>
</evidence>
<evidence type="ECO:0000313" key="3">
    <source>
        <dbReference type="Proteomes" id="UP000238701"/>
    </source>
</evidence>
<dbReference type="Proteomes" id="UP000238701">
    <property type="component" value="Unassembled WGS sequence"/>
</dbReference>